<evidence type="ECO:0000256" key="6">
    <source>
        <dbReference type="ARBA" id="ARBA00023027"/>
    </source>
</evidence>
<dbReference type="SUPFAM" id="SSF51905">
    <property type="entry name" value="FAD/NAD(P)-binding domain"/>
    <property type="match status" value="1"/>
</dbReference>
<dbReference type="HAMAP" id="MF_00129">
    <property type="entry name" value="MnmG_GidA"/>
    <property type="match status" value="1"/>
</dbReference>
<dbReference type="InterPro" id="IPR049312">
    <property type="entry name" value="GIDA_C_N"/>
</dbReference>
<dbReference type="Gene3D" id="3.50.50.60">
    <property type="entry name" value="FAD/NAD(P)-binding domain"/>
    <property type="match status" value="2"/>
</dbReference>
<dbReference type="Pfam" id="PF21680">
    <property type="entry name" value="GIDA_C_1st"/>
    <property type="match status" value="1"/>
</dbReference>
<proteinExistence type="inferred from homology"/>
<dbReference type="FunFam" id="1.10.150.570:FF:000001">
    <property type="entry name" value="tRNA uridine 5-carboxymethylaminomethyl modification enzyme MnmG"/>
    <property type="match status" value="1"/>
</dbReference>
<dbReference type="GO" id="GO:0002098">
    <property type="term" value="P:tRNA wobble uridine modification"/>
    <property type="evidence" value="ECO:0007669"/>
    <property type="project" value="InterPro"/>
</dbReference>
<dbReference type="Pfam" id="PF01134">
    <property type="entry name" value="GIDA"/>
    <property type="match status" value="1"/>
</dbReference>
<dbReference type="Gene3D" id="1.10.10.1800">
    <property type="entry name" value="tRNA uridine 5-carboxymethylaminomethyl modification enzyme MnmG/GidA"/>
    <property type="match status" value="1"/>
</dbReference>
<dbReference type="PANTHER" id="PTHR11806:SF0">
    <property type="entry name" value="PROTEIN MTO1 HOMOLOG, MITOCHONDRIAL"/>
    <property type="match status" value="1"/>
</dbReference>
<gene>
    <name evidence="9" type="ORF">EZS27_027816</name>
</gene>
<comment type="cofactor">
    <cofactor evidence="1">
        <name>FAD</name>
        <dbReference type="ChEBI" id="CHEBI:57692"/>
    </cofactor>
</comment>
<keyword evidence="3" id="KW-0963">Cytoplasm</keyword>
<organism evidence="9">
    <name type="scientific">termite gut metagenome</name>
    <dbReference type="NCBI Taxonomy" id="433724"/>
    <lineage>
        <taxon>unclassified sequences</taxon>
        <taxon>metagenomes</taxon>
        <taxon>organismal metagenomes</taxon>
    </lineage>
</organism>
<evidence type="ECO:0000256" key="1">
    <source>
        <dbReference type="ARBA" id="ARBA00001974"/>
    </source>
</evidence>
<dbReference type="PANTHER" id="PTHR11806">
    <property type="entry name" value="GLUCOSE INHIBITED DIVISION PROTEIN A"/>
    <property type="match status" value="1"/>
</dbReference>
<dbReference type="FunFam" id="3.50.50.60:FF:000002">
    <property type="entry name" value="tRNA uridine 5-carboxymethylaminomethyl modification enzyme MnmG"/>
    <property type="match status" value="1"/>
</dbReference>
<evidence type="ECO:0000256" key="7">
    <source>
        <dbReference type="SAM" id="Coils"/>
    </source>
</evidence>
<dbReference type="InterPro" id="IPR040131">
    <property type="entry name" value="MnmG_N"/>
</dbReference>
<reference evidence="9" key="1">
    <citation type="submission" date="2019-03" db="EMBL/GenBank/DDBJ databases">
        <title>Single cell metagenomics reveals metabolic interactions within the superorganism composed of flagellate Streblomastix strix and complex community of Bacteroidetes bacteria on its surface.</title>
        <authorList>
            <person name="Treitli S.C."/>
            <person name="Kolisko M."/>
            <person name="Husnik F."/>
            <person name="Keeling P."/>
            <person name="Hampl V."/>
        </authorList>
    </citation>
    <scope>NUCLEOTIDE SEQUENCE</scope>
    <source>
        <strain evidence="9">STM</strain>
    </source>
</reference>
<evidence type="ECO:0000256" key="3">
    <source>
        <dbReference type="ARBA" id="ARBA00022490"/>
    </source>
</evidence>
<evidence type="ECO:0000259" key="8">
    <source>
        <dbReference type="SMART" id="SM01228"/>
    </source>
</evidence>
<dbReference type="InterPro" id="IPR036188">
    <property type="entry name" value="FAD/NAD-bd_sf"/>
</dbReference>
<sequence length="646" mass="72948">MLLFIQVYTLFCMLICHIKLFMNFKYDVIVIGAGHAGCEAATAAANLGSKTCLITMDMNKTGQMSCNPAIGGIAKGQIVREIDALGGQTGLITDQTTIQFRMLNRSKGPAVWSPRAQCDRNKFIWAWREVLENTPNLHIWQDTVKEITVKNNEVTGLTTLLDIHFQTKTIILTAGTFLNGLIHVGKTQFMGGRMAEPASRRLTESITQYGVHSGRMKTGTPVRIDGRSVQYDLMTIQEGDNDFHTFSYMDTPTRHLKKLPCWIGYTNEEVHQVLRKGLPDSPLFNGQIQSIGPRYCPSIETKIVTFPDKEQHQLFLEPEGETTQEFYLNGFSSSLPLDIQIAALKKIPAFKDIVIYRPGYAIEYDYFDSTQLKQSLESKIIKNLFFAGQVNGTTGYEEAAGQGIIAGINAHINCYGGTPFTLARNEAYIGVLIDDLVTKGVDEPYRMFTSRAEYRILLRQDNADMRLTERAYNLGLAKKDRYVLLKEKREAIENIVNFTKNYSVKPECMNTFLEQSETAPIKHGCKLIDIINRPQIIVRNIAEHIPELKNELSKIEDNRKEEITEAIEIAIKYQGYINREKTIADKLTRLENIIIKDKFDYSHIQSLSTEARQKLIKINPETIAQASRIPGISPNDINVLLVLSGR</sequence>
<dbReference type="SMART" id="SM01228">
    <property type="entry name" value="GIDA_assoc_3"/>
    <property type="match status" value="1"/>
</dbReference>
<evidence type="ECO:0000256" key="2">
    <source>
        <dbReference type="ARBA" id="ARBA00007653"/>
    </source>
</evidence>
<evidence type="ECO:0000313" key="9">
    <source>
        <dbReference type="EMBL" id="KAA6322660.1"/>
    </source>
</evidence>
<keyword evidence="4" id="KW-0285">Flavoprotein</keyword>
<feature type="domain" description="tRNA uridine 5-carboxymethylaminomethyl modification enzyme C-terminal subdomain" evidence="8">
    <location>
        <begin position="571"/>
        <end position="642"/>
    </location>
</feature>
<keyword evidence="7" id="KW-0175">Coiled coil</keyword>
<dbReference type="FunFam" id="1.10.10.1800:FF:000003">
    <property type="entry name" value="tRNA uridine 5-carboxymethylaminomethyl modification enzyme MnmG"/>
    <property type="match status" value="1"/>
</dbReference>
<feature type="coiled-coil region" evidence="7">
    <location>
        <begin position="538"/>
        <end position="565"/>
    </location>
</feature>
<dbReference type="FunFam" id="3.50.50.60:FF:000010">
    <property type="entry name" value="tRNA uridine 5-carboxymethylaminomethyl modification enzyme MnmG"/>
    <property type="match status" value="1"/>
</dbReference>
<dbReference type="PROSITE" id="PS01280">
    <property type="entry name" value="GIDA_1"/>
    <property type="match status" value="1"/>
</dbReference>
<accession>A0A5J4QP11</accession>
<dbReference type="InterPro" id="IPR020595">
    <property type="entry name" value="MnmG-rel_CS"/>
</dbReference>
<dbReference type="InterPro" id="IPR026904">
    <property type="entry name" value="MnmG_C"/>
</dbReference>
<dbReference type="GO" id="GO:0050660">
    <property type="term" value="F:flavin adenine dinucleotide binding"/>
    <property type="evidence" value="ECO:0007669"/>
    <property type="project" value="InterPro"/>
</dbReference>
<dbReference type="InterPro" id="IPR004416">
    <property type="entry name" value="MnmG"/>
</dbReference>
<dbReference type="GO" id="GO:0030488">
    <property type="term" value="P:tRNA methylation"/>
    <property type="evidence" value="ECO:0007669"/>
    <property type="project" value="TreeGrafter"/>
</dbReference>
<dbReference type="EMBL" id="SNRY01002990">
    <property type="protein sequence ID" value="KAA6322660.1"/>
    <property type="molecule type" value="Genomic_DNA"/>
</dbReference>
<name>A0A5J4QP11_9ZZZZ</name>
<evidence type="ECO:0000256" key="4">
    <source>
        <dbReference type="ARBA" id="ARBA00022630"/>
    </source>
</evidence>
<dbReference type="AlphaFoldDB" id="A0A5J4QP11"/>
<dbReference type="InterPro" id="IPR047001">
    <property type="entry name" value="MnmG_C_subdom"/>
</dbReference>
<protein>
    <submittedName>
        <fullName evidence="9">tRNA uridine 5-carboxymethylaminomethyl modification enzyme MnmG</fullName>
    </submittedName>
</protein>
<keyword evidence="5" id="KW-0274">FAD</keyword>
<dbReference type="InterPro" id="IPR002218">
    <property type="entry name" value="MnmG-rel"/>
</dbReference>
<comment type="similarity">
    <text evidence="2">Belongs to the MnmG family.</text>
</comment>
<dbReference type="Pfam" id="PF13932">
    <property type="entry name" value="SAM_GIDA_C"/>
    <property type="match status" value="1"/>
</dbReference>
<dbReference type="GO" id="GO:0005829">
    <property type="term" value="C:cytosol"/>
    <property type="evidence" value="ECO:0007669"/>
    <property type="project" value="TreeGrafter"/>
</dbReference>
<comment type="caution">
    <text evidence="9">The sequence shown here is derived from an EMBL/GenBank/DDBJ whole genome shotgun (WGS) entry which is preliminary data.</text>
</comment>
<evidence type="ECO:0000256" key="5">
    <source>
        <dbReference type="ARBA" id="ARBA00022827"/>
    </source>
</evidence>
<dbReference type="NCBIfam" id="TIGR00136">
    <property type="entry name" value="mnmG_gidA"/>
    <property type="match status" value="1"/>
</dbReference>
<keyword evidence="6" id="KW-0520">NAD</keyword>
<dbReference type="InterPro" id="IPR044920">
    <property type="entry name" value="MnmG_C_subdom_sf"/>
</dbReference>
<dbReference type="PROSITE" id="PS01281">
    <property type="entry name" value="GIDA_2"/>
    <property type="match status" value="1"/>
</dbReference>
<dbReference type="Gene3D" id="1.10.150.570">
    <property type="entry name" value="GidA associated domain, C-terminal subdomain"/>
    <property type="match status" value="1"/>
</dbReference>